<dbReference type="HOGENOM" id="CLU_1347552_0_0_6"/>
<proteinExistence type="predicted"/>
<reference evidence="2" key="1">
    <citation type="journal article" date="2013" name="BMC Microbiol.">
        <title>Taxonomy and evolution of bacteriochlorophyll a-containing members of the OM60/NOR5 clade of marine gammaproteobacteria: description of Luminiphilus syltensis gen. nov., sp. nov., reclassification of Haliea rubra as Pseudohaliea rubra gen. nov., comb. nov., and emendation of Chromatocurvus halotolerans.</title>
        <authorList>
            <person name="Spring S."/>
            <person name="Riedel T."/>
            <person name="Sproer C."/>
            <person name="Yan S."/>
            <person name="Harder J."/>
            <person name="Fuchs B.M."/>
        </authorList>
    </citation>
    <scope>NUCLEOTIDE SEQUENCE [LARGE SCALE GENOMIC DNA]</scope>
    <source>
        <strain evidence="2">NOR51-B</strain>
    </source>
</reference>
<dbReference type="eggNOG" id="COG3751">
    <property type="taxonomic scope" value="Bacteria"/>
</dbReference>
<evidence type="ECO:0000313" key="1">
    <source>
        <dbReference type="EMBL" id="EED34931.1"/>
    </source>
</evidence>
<dbReference type="EMBL" id="DS999411">
    <property type="protein sequence ID" value="EED34931.1"/>
    <property type="molecule type" value="Genomic_DNA"/>
</dbReference>
<organism evidence="1 2">
    <name type="scientific">Luminiphilus syltensis NOR5-1B</name>
    <dbReference type="NCBI Taxonomy" id="565045"/>
    <lineage>
        <taxon>Bacteria</taxon>
        <taxon>Pseudomonadati</taxon>
        <taxon>Pseudomonadota</taxon>
        <taxon>Gammaproteobacteria</taxon>
        <taxon>Cellvibrionales</taxon>
        <taxon>Halieaceae</taxon>
        <taxon>Luminiphilus</taxon>
    </lineage>
</organism>
<gene>
    <name evidence="1" type="ORF">NOR51B_871</name>
</gene>
<dbReference type="STRING" id="565045.NOR51B_871"/>
<accession>B8KYM3</accession>
<keyword evidence="2" id="KW-1185">Reference proteome</keyword>
<dbReference type="AlphaFoldDB" id="B8KYM3"/>
<dbReference type="Proteomes" id="UP000004699">
    <property type="component" value="Unassembled WGS sequence"/>
</dbReference>
<evidence type="ECO:0000313" key="2">
    <source>
        <dbReference type="Proteomes" id="UP000004699"/>
    </source>
</evidence>
<protein>
    <submittedName>
        <fullName evidence="1">Uncharacterized protein</fullName>
    </submittedName>
</protein>
<name>B8KYM3_9GAMM</name>
<sequence>MRDQASNRVPFDMPDWLAQQTRQHQAQAPYLGLGFAQGQLPDELHNVLRDKLAASAGQFRPEQAIPELATADADFIPAMHFEDPSFNAAICDTLRPAHEAWSGMELIDSACYGFRAYQRGSYLHNHVDRGTTHIISSTICVDSRLDEPWPLYIEDIYGEAHEVNLSPGEFIYYEGARLIHGRPWPLVGDYYVGLFVHYRPVGT</sequence>